<protein>
    <submittedName>
        <fullName evidence="4">Lish motif-containing protein</fullName>
    </submittedName>
</protein>
<name>A0A6A6UMI2_9PEZI</name>
<dbReference type="Pfam" id="PF10607">
    <property type="entry name" value="CTLH"/>
    <property type="match status" value="1"/>
</dbReference>
<dbReference type="InterPro" id="IPR050618">
    <property type="entry name" value="Ubq-SigPath_Reg"/>
</dbReference>
<dbReference type="SMART" id="SM00757">
    <property type="entry name" value="CRA"/>
    <property type="match status" value="1"/>
</dbReference>
<keyword evidence="5" id="KW-1185">Reference proteome</keyword>
<organism evidence="4 5">
    <name type="scientific">Microthyrium microscopicum</name>
    <dbReference type="NCBI Taxonomy" id="703497"/>
    <lineage>
        <taxon>Eukaryota</taxon>
        <taxon>Fungi</taxon>
        <taxon>Dikarya</taxon>
        <taxon>Ascomycota</taxon>
        <taxon>Pezizomycotina</taxon>
        <taxon>Dothideomycetes</taxon>
        <taxon>Dothideomycetes incertae sedis</taxon>
        <taxon>Microthyriales</taxon>
        <taxon>Microthyriaceae</taxon>
        <taxon>Microthyrium</taxon>
    </lineage>
</organism>
<dbReference type="InterPro" id="IPR024964">
    <property type="entry name" value="CTLH/CRA"/>
</dbReference>
<dbReference type="OrthoDB" id="2415936at2759"/>
<comment type="function">
    <text evidence="1">Involved in the proteasome-dependent degradation of fructose-1,6-bisphosphatase.</text>
</comment>
<sequence length="249" mass="27888">MSTSSASVATPTRSHFSRRVEEVRPSKGDINAVIMDYLLSEGYPDAAQKFASEANLLPELSIETIEHRVEIRNCILAGDIETAIERINDLNPQILDKNSKLHFALLRLQLVEIVKRGDPNNKEDLMKAISFANKQLAPRAKESKEFIEDLEKGMALIIFPRDNLPVTLKPLLDPALRFDIAAQVNEAILLSSGSRREARIKDLIKLRQWSEQKARDMKKAIPARLSLGLNLDDETDDDNMNGDGDAMVT</sequence>
<evidence type="ECO:0000256" key="1">
    <source>
        <dbReference type="ARBA" id="ARBA00002343"/>
    </source>
</evidence>
<evidence type="ECO:0000259" key="3">
    <source>
        <dbReference type="PROSITE" id="PS50897"/>
    </source>
</evidence>
<dbReference type="EMBL" id="MU004232">
    <property type="protein sequence ID" value="KAF2672114.1"/>
    <property type="molecule type" value="Genomic_DNA"/>
</dbReference>
<dbReference type="InterPro" id="IPR006594">
    <property type="entry name" value="LisH"/>
</dbReference>
<gene>
    <name evidence="4" type="ORF">BT63DRAFT_422615</name>
</gene>
<accession>A0A6A6UMI2</accession>
<dbReference type="PROSITE" id="PS50897">
    <property type="entry name" value="CTLH"/>
    <property type="match status" value="1"/>
</dbReference>
<dbReference type="Pfam" id="PF08513">
    <property type="entry name" value="LisH"/>
    <property type="match status" value="1"/>
</dbReference>
<proteinExistence type="predicted"/>
<feature type="domain" description="CTLH" evidence="3">
    <location>
        <begin position="64"/>
        <end position="121"/>
    </location>
</feature>
<evidence type="ECO:0000256" key="2">
    <source>
        <dbReference type="SAM" id="MobiDB-lite"/>
    </source>
</evidence>
<dbReference type="SMART" id="SM00667">
    <property type="entry name" value="LisH"/>
    <property type="match status" value="1"/>
</dbReference>
<feature type="region of interest" description="Disordered" evidence="2">
    <location>
        <begin position="1"/>
        <end position="21"/>
    </location>
</feature>
<dbReference type="InterPro" id="IPR006595">
    <property type="entry name" value="CTLH_C"/>
</dbReference>
<dbReference type="PROSITE" id="PS50896">
    <property type="entry name" value="LISH"/>
    <property type="match status" value="1"/>
</dbReference>
<dbReference type="SMART" id="SM00668">
    <property type="entry name" value="CTLH"/>
    <property type="match status" value="1"/>
</dbReference>
<dbReference type="PANTHER" id="PTHR12864">
    <property type="entry name" value="RAN BINDING PROTEIN 9-RELATED"/>
    <property type="match status" value="1"/>
</dbReference>
<evidence type="ECO:0000313" key="5">
    <source>
        <dbReference type="Proteomes" id="UP000799302"/>
    </source>
</evidence>
<feature type="compositionally biased region" description="Polar residues" evidence="2">
    <location>
        <begin position="1"/>
        <end position="14"/>
    </location>
</feature>
<dbReference type="AlphaFoldDB" id="A0A6A6UMI2"/>
<evidence type="ECO:0000313" key="4">
    <source>
        <dbReference type="EMBL" id="KAF2672114.1"/>
    </source>
</evidence>
<reference evidence="4" key="1">
    <citation type="journal article" date="2020" name="Stud. Mycol.">
        <title>101 Dothideomycetes genomes: a test case for predicting lifestyles and emergence of pathogens.</title>
        <authorList>
            <person name="Haridas S."/>
            <person name="Albert R."/>
            <person name="Binder M."/>
            <person name="Bloem J."/>
            <person name="Labutti K."/>
            <person name="Salamov A."/>
            <person name="Andreopoulos B."/>
            <person name="Baker S."/>
            <person name="Barry K."/>
            <person name="Bills G."/>
            <person name="Bluhm B."/>
            <person name="Cannon C."/>
            <person name="Castanera R."/>
            <person name="Culley D."/>
            <person name="Daum C."/>
            <person name="Ezra D."/>
            <person name="Gonzalez J."/>
            <person name="Henrissat B."/>
            <person name="Kuo A."/>
            <person name="Liang C."/>
            <person name="Lipzen A."/>
            <person name="Lutzoni F."/>
            <person name="Magnuson J."/>
            <person name="Mondo S."/>
            <person name="Nolan M."/>
            <person name="Ohm R."/>
            <person name="Pangilinan J."/>
            <person name="Park H.-J."/>
            <person name="Ramirez L."/>
            <person name="Alfaro M."/>
            <person name="Sun H."/>
            <person name="Tritt A."/>
            <person name="Yoshinaga Y."/>
            <person name="Zwiers L.-H."/>
            <person name="Turgeon B."/>
            <person name="Goodwin S."/>
            <person name="Spatafora J."/>
            <person name="Crous P."/>
            <person name="Grigoriev I."/>
        </authorList>
    </citation>
    <scope>NUCLEOTIDE SEQUENCE</scope>
    <source>
        <strain evidence="4">CBS 115976</strain>
    </source>
</reference>
<dbReference type="Proteomes" id="UP000799302">
    <property type="component" value="Unassembled WGS sequence"/>
</dbReference>
<dbReference type="InterPro" id="IPR013144">
    <property type="entry name" value="CRA_dom"/>
</dbReference>